<dbReference type="GO" id="GO:0016020">
    <property type="term" value="C:membrane"/>
    <property type="evidence" value="ECO:0007669"/>
    <property type="project" value="UniProtKB-SubCell"/>
</dbReference>
<reference evidence="10 11" key="1">
    <citation type="journal article" date="2019" name="Appl. Environ. Microbiol.">
        <title>Environmental Evidence and Genomic Insight of Iron-oxidizing Bacteria Preference Towards More Corrosion Resistant Stainless Steel at Higher Salinities.</title>
        <authorList>
            <person name="Garrison C.E."/>
            <person name="Price K.A."/>
            <person name="Field E.K."/>
        </authorList>
    </citation>
    <scope>NUCLEOTIDE SEQUENCE [LARGE SCALE GENOMIC DNA]</scope>
    <source>
        <strain evidence="10 11">P3</strain>
    </source>
</reference>
<dbReference type="InterPro" id="IPR016476">
    <property type="entry name" value="SH3_dom_pro"/>
</dbReference>
<dbReference type="InterPro" id="IPR003646">
    <property type="entry name" value="SH3-like_bac-type"/>
</dbReference>
<keyword evidence="2 7" id="KW-0812">Transmembrane</keyword>
<protein>
    <submittedName>
        <fullName evidence="10">TIGR04211 family SH3 domain-containing protein</fullName>
    </submittedName>
</protein>
<accession>A0A5R9GVY6</accession>
<evidence type="ECO:0000256" key="3">
    <source>
        <dbReference type="ARBA" id="ARBA00022729"/>
    </source>
</evidence>
<feature type="coiled-coil region" evidence="6">
    <location>
        <begin position="93"/>
        <end position="172"/>
    </location>
</feature>
<proteinExistence type="predicted"/>
<keyword evidence="5 7" id="KW-0472">Membrane</keyword>
<feature type="domain" description="SH3b" evidence="9">
    <location>
        <begin position="19"/>
        <end position="84"/>
    </location>
</feature>
<keyword evidence="6" id="KW-0175">Coiled coil</keyword>
<feature type="transmembrane region" description="Helical" evidence="7">
    <location>
        <begin position="177"/>
        <end position="195"/>
    </location>
</feature>
<comment type="caution">
    <text evidence="10">The sequence shown here is derived from an EMBL/GenBank/DDBJ whole genome shotgun (WGS) entry which is preliminary data.</text>
</comment>
<dbReference type="Pfam" id="PF08239">
    <property type="entry name" value="SH3_3"/>
    <property type="match status" value="1"/>
</dbReference>
<evidence type="ECO:0000256" key="2">
    <source>
        <dbReference type="ARBA" id="ARBA00022692"/>
    </source>
</evidence>
<evidence type="ECO:0000256" key="8">
    <source>
        <dbReference type="SAM" id="SignalP"/>
    </source>
</evidence>
<evidence type="ECO:0000259" key="9">
    <source>
        <dbReference type="PROSITE" id="PS51781"/>
    </source>
</evidence>
<evidence type="ECO:0000313" key="10">
    <source>
        <dbReference type="EMBL" id="TLS68132.1"/>
    </source>
</evidence>
<keyword evidence="3 8" id="KW-0732">Signal</keyword>
<sequence>MRFILAIITLLACIPYAQAETRYVVDQATLPMRAGQSTSHKIIAMLPSGMAVEALEQSDTGYTLVRTQSGKEGWMLSRYLMKTPAARDRLIHAELELAKLNELKAQKKSVESELEELKATNSKLEKELEHIRSTAANAVQMAEENRALKSSAESTRQELETLQQQTRDIRNGAQQRWFLLGGGAILLGIILGLILPRMRVRRKQWGGY</sequence>
<dbReference type="NCBIfam" id="TIGR04211">
    <property type="entry name" value="SH3_and_anchor"/>
    <property type="match status" value="1"/>
</dbReference>
<evidence type="ECO:0000256" key="5">
    <source>
        <dbReference type="ARBA" id="ARBA00023136"/>
    </source>
</evidence>
<evidence type="ECO:0000256" key="4">
    <source>
        <dbReference type="ARBA" id="ARBA00022989"/>
    </source>
</evidence>
<feature type="chain" id="PRO_5024370251" evidence="8">
    <location>
        <begin position="20"/>
        <end position="208"/>
    </location>
</feature>
<comment type="subcellular location">
    <subcellularLocation>
        <location evidence="1">Membrane</location>
        <topology evidence="1">Single-pass membrane protein</topology>
    </subcellularLocation>
</comment>
<evidence type="ECO:0000313" key="11">
    <source>
        <dbReference type="Proteomes" id="UP000306585"/>
    </source>
</evidence>
<dbReference type="AlphaFoldDB" id="A0A5R9GVY6"/>
<keyword evidence="11" id="KW-1185">Reference proteome</keyword>
<dbReference type="PROSITE" id="PS51781">
    <property type="entry name" value="SH3B"/>
    <property type="match status" value="1"/>
</dbReference>
<dbReference type="Gene3D" id="2.30.30.40">
    <property type="entry name" value="SH3 Domains"/>
    <property type="match status" value="1"/>
</dbReference>
<dbReference type="RefSeq" id="WP_138238468.1">
    <property type="nucleotide sequence ID" value="NZ_VBRY01000003.1"/>
</dbReference>
<dbReference type="Proteomes" id="UP000306585">
    <property type="component" value="Unassembled WGS sequence"/>
</dbReference>
<feature type="signal peptide" evidence="8">
    <location>
        <begin position="1"/>
        <end position="19"/>
    </location>
</feature>
<evidence type="ECO:0000256" key="6">
    <source>
        <dbReference type="SAM" id="Coils"/>
    </source>
</evidence>
<evidence type="ECO:0000256" key="7">
    <source>
        <dbReference type="SAM" id="Phobius"/>
    </source>
</evidence>
<dbReference type="SMART" id="SM00287">
    <property type="entry name" value="SH3b"/>
    <property type="match status" value="1"/>
</dbReference>
<evidence type="ECO:0000256" key="1">
    <source>
        <dbReference type="ARBA" id="ARBA00004167"/>
    </source>
</evidence>
<organism evidence="10 11">
    <name type="scientific">Mariprofundus erugo</name>
    <dbReference type="NCBI Taxonomy" id="2528639"/>
    <lineage>
        <taxon>Bacteria</taxon>
        <taxon>Pseudomonadati</taxon>
        <taxon>Pseudomonadota</taxon>
        <taxon>Candidatius Mariprofundia</taxon>
        <taxon>Mariprofundales</taxon>
        <taxon>Mariprofundaceae</taxon>
        <taxon>Mariprofundus</taxon>
    </lineage>
</organism>
<dbReference type="EMBL" id="VBRY01000003">
    <property type="protein sequence ID" value="TLS68132.1"/>
    <property type="molecule type" value="Genomic_DNA"/>
</dbReference>
<name>A0A5R9GVY6_9PROT</name>
<keyword evidence="4 7" id="KW-1133">Transmembrane helix</keyword>
<gene>
    <name evidence="10" type="ORF">FEF65_03815</name>
</gene>